<dbReference type="InterPro" id="IPR004609">
    <property type="entry name" value="ATP-dep_DNA_helicase_RecG"/>
</dbReference>
<evidence type="ECO:0000256" key="12">
    <source>
        <dbReference type="ARBA" id="ARBA00034617"/>
    </source>
</evidence>
<dbReference type="NCBIfam" id="NF008165">
    <property type="entry name" value="PRK10917.1-3"/>
    <property type="match status" value="1"/>
</dbReference>
<protein>
    <recommendedName>
        <fullName evidence="2 15">ATP-dependent DNA helicase RecG</fullName>
        <ecNumber evidence="13 15">5.6.2.4</ecNumber>
    </recommendedName>
</protein>
<evidence type="ECO:0000256" key="14">
    <source>
        <dbReference type="ARBA" id="ARBA00048988"/>
    </source>
</evidence>
<dbReference type="Gene3D" id="2.40.50.140">
    <property type="entry name" value="Nucleic acid-binding proteins"/>
    <property type="match status" value="1"/>
</dbReference>
<dbReference type="CDD" id="cd17992">
    <property type="entry name" value="DEXHc_RecG"/>
    <property type="match status" value="1"/>
</dbReference>
<dbReference type="Proteomes" id="UP000249818">
    <property type="component" value="Chromosome BARAN1"/>
</dbReference>
<keyword evidence="4 15" id="KW-0227">DNA damage</keyword>
<sequence length="755" mass="83032">MPTTDRGKAQRAVVEKVLALEREKAFADTAVVGGLEGFIARHVPEASHLVSGYAGRDPESRAQAVTALELWLATPHPREPLSAIPVSRLPGVGKKRAELLGRLGIRTVEDLLTFFPRRLEDRSQLRSIAQVRDGEVVLVRGAVRAKSRVKVRRGLELVKVALDDGTGLLFAIWFNQPWIWDQIVQDGRYALYGKAQLRYGEMQLENPVWEEEGTGLQTGRWVPIYPTTEGLTQPILQNLIRHALHRFGGQVDDVVPKEIRDRFGLPTRRDAISRIHAPADPPDFEAARRALAFEELLLLQLGIAQRRAPVPSGGRSLAPDRTLLGRFVNGLPFALTPSQQRAVHAIEQDLRSPQPMLRLLQGDVGSGKTVVAAAACLMAVSAGAQAAVMAPTEILAEQHHLVVQDLMRDLPVRVGYLSGGLGRKERRELLRAIADGEVDLVVGTHALIEEDVVFRDLALAVVDEQHRFGVVQRAALEAKGRGTNILVMSATPIPRTVVLTLYGEFAVSVLDEMPSSRGAVRTVWLSESRREDAYRDVADWLLRGEKGYVVFPLVAESEELDLRAASEGYEELRARFPEHGVALLHGQMPSEDKRAAMAAFRAGEVQLLVATTVVEVGLDVPDASFLVIEHADRFGLAQLHQLRGRIGRKGQPAVCYAIGDPTTDEARQRLAAFRDLTDGFKIAEADLRIRGPGDLLGTEQSGFVSQLRATDLTRDLPLLERAREEALRLAKEGIPPELGREATRRFGESLSLLGV</sequence>
<dbReference type="CDD" id="cd04488">
    <property type="entry name" value="RecG_wedge_OBF"/>
    <property type="match status" value="1"/>
</dbReference>
<evidence type="ECO:0000256" key="4">
    <source>
        <dbReference type="ARBA" id="ARBA00022763"/>
    </source>
</evidence>
<dbReference type="SUPFAM" id="SSF50249">
    <property type="entry name" value="Nucleic acid-binding proteins"/>
    <property type="match status" value="1"/>
</dbReference>
<dbReference type="GO" id="GO:0005524">
    <property type="term" value="F:ATP binding"/>
    <property type="evidence" value="ECO:0007669"/>
    <property type="project" value="UniProtKB-KW"/>
</dbReference>
<evidence type="ECO:0000256" key="3">
    <source>
        <dbReference type="ARBA" id="ARBA00022741"/>
    </source>
</evidence>
<dbReference type="Pfam" id="PF00270">
    <property type="entry name" value="DEAD"/>
    <property type="match status" value="1"/>
</dbReference>
<feature type="domain" description="Helicase C-terminal" evidence="17">
    <location>
        <begin position="536"/>
        <end position="688"/>
    </location>
</feature>
<comment type="function">
    <text evidence="15">Plays a critical role in recombination and DNA repair. Helps process Holliday junction intermediates to mature products by catalyzing branch migration. Has replication fork regression activity, unwinds stalled or blocked replication forks to make a HJ that can be resolved. Has a DNA unwinding activity characteristic of a DNA helicase with 3'-5' polarity.</text>
</comment>
<evidence type="ECO:0000256" key="10">
    <source>
        <dbReference type="ARBA" id="ARBA00023204"/>
    </source>
</evidence>
<organism evidence="18 19">
    <name type="scientific">Candidatus Bipolaricaulis anaerobius</name>
    <dbReference type="NCBI Taxonomy" id="2026885"/>
    <lineage>
        <taxon>Bacteria</taxon>
        <taxon>Candidatus Bipolaricaulota</taxon>
        <taxon>Candidatus Bipolaricaulia</taxon>
        <taxon>Candidatus Bipolaricaulales</taxon>
        <taxon>Candidatus Bipolaricaulaceae</taxon>
        <taxon>Candidatus Bipolaricaulis</taxon>
    </lineage>
</organism>
<keyword evidence="7 15" id="KW-0067">ATP-binding</keyword>
<accession>A0A2X3L2V7</accession>
<evidence type="ECO:0000259" key="16">
    <source>
        <dbReference type="PROSITE" id="PS51192"/>
    </source>
</evidence>
<gene>
    <name evidence="18" type="primary">recG</name>
    <name evidence="18" type="ORF">BARAN1_1126</name>
</gene>
<dbReference type="SMART" id="SM00490">
    <property type="entry name" value="HELICc"/>
    <property type="match status" value="1"/>
</dbReference>
<dbReference type="GO" id="GO:0006281">
    <property type="term" value="P:DNA repair"/>
    <property type="evidence" value="ECO:0007669"/>
    <property type="project" value="UniProtKB-UniRule"/>
</dbReference>
<evidence type="ECO:0000256" key="9">
    <source>
        <dbReference type="ARBA" id="ARBA00023172"/>
    </source>
</evidence>
<dbReference type="Pfam" id="PF17191">
    <property type="entry name" value="RecG_wedge"/>
    <property type="match status" value="1"/>
</dbReference>
<evidence type="ECO:0000313" key="19">
    <source>
        <dbReference type="Proteomes" id="UP000249818"/>
    </source>
</evidence>
<dbReference type="NCBIfam" id="TIGR00643">
    <property type="entry name" value="recG"/>
    <property type="match status" value="1"/>
</dbReference>
<dbReference type="InterPro" id="IPR012340">
    <property type="entry name" value="NA-bd_OB-fold"/>
</dbReference>
<name>A0A2X3L2V7_9BACT</name>
<dbReference type="RefSeq" id="WP_122031557.1">
    <property type="nucleotide sequence ID" value="NZ_LS483254.1"/>
</dbReference>
<evidence type="ECO:0000256" key="2">
    <source>
        <dbReference type="ARBA" id="ARBA00017846"/>
    </source>
</evidence>
<dbReference type="InterPro" id="IPR027417">
    <property type="entry name" value="P-loop_NTPase"/>
</dbReference>
<evidence type="ECO:0000256" key="15">
    <source>
        <dbReference type="RuleBase" id="RU363016"/>
    </source>
</evidence>
<evidence type="ECO:0000256" key="1">
    <source>
        <dbReference type="ARBA" id="ARBA00007504"/>
    </source>
</evidence>
<dbReference type="Gene3D" id="3.40.50.300">
    <property type="entry name" value="P-loop containing nucleotide triphosphate hydrolases"/>
    <property type="match status" value="2"/>
</dbReference>
<keyword evidence="6 15" id="KW-0347">Helicase</keyword>
<dbReference type="EMBL" id="LS483254">
    <property type="protein sequence ID" value="SQD93150.1"/>
    <property type="molecule type" value="Genomic_DNA"/>
</dbReference>
<dbReference type="PROSITE" id="PS51192">
    <property type="entry name" value="HELICASE_ATP_BIND_1"/>
    <property type="match status" value="1"/>
</dbReference>
<dbReference type="NCBIfam" id="NF008168">
    <property type="entry name" value="PRK10917.2-2"/>
    <property type="match status" value="1"/>
</dbReference>
<dbReference type="InterPro" id="IPR033454">
    <property type="entry name" value="RecG_wedge"/>
</dbReference>
<dbReference type="GO" id="GO:0043138">
    <property type="term" value="F:3'-5' DNA helicase activity"/>
    <property type="evidence" value="ECO:0007669"/>
    <property type="project" value="UniProtKB-EC"/>
</dbReference>
<evidence type="ECO:0000259" key="17">
    <source>
        <dbReference type="PROSITE" id="PS51194"/>
    </source>
</evidence>
<evidence type="ECO:0000256" key="6">
    <source>
        <dbReference type="ARBA" id="ARBA00022806"/>
    </source>
</evidence>
<dbReference type="SUPFAM" id="SSF52540">
    <property type="entry name" value="P-loop containing nucleoside triphosphate hydrolases"/>
    <property type="match status" value="2"/>
</dbReference>
<evidence type="ECO:0000313" key="18">
    <source>
        <dbReference type="EMBL" id="SQD93150.1"/>
    </source>
</evidence>
<proteinExistence type="inferred from homology"/>
<dbReference type="PANTHER" id="PTHR47964:SF1">
    <property type="entry name" value="ATP-DEPENDENT DNA HELICASE HOMOLOG RECG, CHLOROPLASTIC"/>
    <property type="match status" value="1"/>
</dbReference>
<dbReference type="KEGG" id="bana:BARAN1_1126"/>
<keyword evidence="8" id="KW-0238">DNA-binding</keyword>
<dbReference type="InterPro" id="IPR001650">
    <property type="entry name" value="Helicase_C-like"/>
</dbReference>
<evidence type="ECO:0000256" key="11">
    <source>
        <dbReference type="ARBA" id="ARBA00023235"/>
    </source>
</evidence>
<dbReference type="Pfam" id="PF00271">
    <property type="entry name" value="Helicase_C"/>
    <property type="match status" value="1"/>
</dbReference>
<feature type="domain" description="Helicase ATP-binding" evidence="16">
    <location>
        <begin position="349"/>
        <end position="510"/>
    </location>
</feature>
<dbReference type="InterPro" id="IPR047112">
    <property type="entry name" value="RecG/Mfd"/>
</dbReference>
<dbReference type="Pfam" id="PF19833">
    <property type="entry name" value="RecG_dom3_C"/>
    <property type="match status" value="1"/>
</dbReference>
<dbReference type="InterPro" id="IPR014001">
    <property type="entry name" value="Helicase_ATP-bd"/>
</dbReference>
<dbReference type="SMART" id="SM00487">
    <property type="entry name" value="DEXDc"/>
    <property type="match status" value="1"/>
</dbReference>
<evidence type="ECO:0000256" key="7">
    <source>
        <dbReference type="ARBA" id="ARBA00022840"/>
    </source>
</evidence>
<evidence type="ECO:0000256" key="5">
    <source>
        <dbReference type="ARBA" id="ARBA00022801"/>
    </source>
</evidence>
<dbReference type="GO" id="GO:0006310">
    <property type="term" value="P:DNA recombination"/>
    <property type="evidence" value="ECO:0007669"/>
    <property type="project" value="UniProtKB-UniRule"/>
</dbReference>
<comment type="catalytic activity">
    <reaction evidence="14 15">
        <text>ATP + H2O = ADP + phosphate + H(+)</text>
        <dbReference type="Rhea" id="RHEA:13065"/>
        <dbReference type="ChEBI" id="CHEBI:15377"/>
        <dbReference type="ChEBI" id="CHEBI:15378"/>
        <dbReference type="ChEBI" id="CHEBI:30616"/>
        <dbReference type="ChEBI" id="CHEBI:43474"/>
        <dbReference type="ChEBI" id="CHEBI:456216"/>
        <dbReference type="EC" id="5.6.2.4"/>
    </reaction>
</comment>
<keyword evidence="9 15" id="KW-0233">DNA recombination</keyword>
<evidence type="ECO:0000256" key="13">
    <source>
        <dbReference type="ARBA" id="ARBA00034808"/>
    </source>
</evidence>
<dbReference type="PANTHER" id="PTHR47964">
    <property type="entry name" value="ATP-DEPENDENT DNA HELICASE HOMOLOG RECG, CHLOROPLASTIC"/>
    <property type="match status" value="1"/>
</dbReference>
<dbReference type="GO" id="GO:0003677">
    <property type="term" value="F:DNA binding"/>
    <property type="evidence" value="ECO:0007669"/>
    <property type="project" value="UniProtKB-KW"/>
</dbReference>
<dbReference type="EC" id="5.6.2.4" evidence="13 15"/>
<keyword evidence="10 15" id="KW-0234">DNA repair</keyword>
<reference evidence="19" key="1">
    <citation type="submission" date="2018-05" db="EMBL/GenBank/DDBJ databases">
        <authorList>
            <person name="Hao L."/>
        </authorList>
    </citation>
    <scope>NUCLEOTIDE SEQUENCE [LARGE SCALE GENOMIC DNA]</scope>
</reference>
<evidence type="ECO:0000256" key="8">
    <source>
        <dbReference type="ARBA" id="ARBA00023125"/>
    </source>
</evidence>
<comment type="catalytic activity">
    <reaction evidence="12 15">
        <text>Couples ATP hydrolysis with the unwinding of duplex DNA by translocating in the 3'-5' direction.</text>
        <dbReference type="EC" id="5.6.2.4"/>
    </reaction>
</comment>
<keyword evidence="11" id="KW-0413">Isomerase</keyword>
<keyword evidence="19" id="KW-1185">Reference proteome</keyword>
<dbReference type="AlphaFoldDB" id="A0A2X3L2V7"/>
<keyword evidence="3 15" id="KW-0547">Nucleotide-binding</keyword>
<dbReference type="OrthoDB" id="9804325at2"/>
<comment type="similarity">
    <text evidence="1 15">Belongs to the helicase family. RecG subfamily.</text>
</comment>
<keyword evidence="5 15" id="KW-0378">Hydrolase</keyword>
<dbReference type="PROSITE" id="PS51194">
    <property type="entry name" value="HELICASE_CTER"/>
    <property type="match status" value="1"/>
</dbReference>
<dbReference type="InterPro" id="IPR011545">
    <property type="entry name" value="DEAD/DEAH_box_helicase_dom"/>
</dbReference>
<dbReference type="Gene3D" id="1.10.150.20">
    <property type="entry name" value="5' to 3' exonuclease, C-terminal subdomain"/>
    <property type="match status" value="1"/>
</dbReference>
<dbReference type="GO" id="GO:0016887">
    <property type="term" value="F:ATP hydrolysis activity"/>
    <property type="evidence" value="ECO:0007669"/>
    <property type="project" value="RHEA"/>
</dbReference>
<dbReference type="InterPro" id="IPR045562">
    <property type="entry name" value="RecG_dom3_C"/>
</dbReference>